<proteinExistence type="predicted"/>
<name>A0A816QK68_BRANA</name>
<accession>A0A816QK68</accession>
<evidence type="ECO:0000313" key="1">
    <source>
        <dbReference type="EMBL" id="CAF2060760.1"/>
    </source>
</evidence>
<sequence>MPPFITDMEATIYTFQVIVSTYNFTAIRHSPSRTFSMNVTVPDIVDNGGSDDDGVDMPDAIQFLLRLKLEGAVVRQR</sequence>
<organism evidence="1">
    <name type="scientific">Brassica napus</name>
    <name type="common">Rape</name>
    <dbReference type="NCBI Taxonomy" id="3708"/>
    <lineage>
        <taxon>Eukaryota</taxon>
        <taxon>Viridiplantae</taxon>
        <taxon>Streptophyta</taxon>
        <taxon>Embryophyta</taxon>
        <taxon>Tracheophyta</taxon>
        <taxon>Spermatophyta</taxon>
        <taxon>Magnoliopsida</taxon>
        <taxon>eudicotyledons</taxon>
        <taxon>Gunneridae</taxon>
        <taxon>Pentapetalae</taxon>
        <taxon>rosids</taxon>
        <taxon>malvids</taxon>
        <taxon>Brassicales</taxon>
        <taxon>Brassicaceae</taxon>
        <taxon>Brassiceae</taxon>
        <taxon>Brassica</taxon>
    </lineage>
</organism>
<dbReference type="Proteomes" id="UP001295469">
    <property type="component" value="Chromosome C06"/>
</dbReference>
<gene>
    <name evidence="1" type="ORF">DARMORV10_C06P31610.1</name>
</gene>
<dbReference type="AlphaFoldDB" id="A0A816QK68"/>
<dbReference type="EMBL" id="HG994370">
    <property type="protein sequence ID" value="CAF2060760.1"/>
    <property type="molecule type" value="Genomic_DNA"/>
</dbReference>
<protein>
    <submittedName>
        <fullName evidence="1">(rape) hypothetical protein</fullName>
    </submittedName>
</protein>
<reference evidence="1" key="1">
    <citation type="submission" date="2021-01" db="EMBL/GenBank/DDBJ databases">
        <authorList>
            <consortium name="Genoscope - CEA"/>
            <person name="William W."/>
        </authorList>
    </citation>
    <scope>NUCLEOTIDE SEQUENCE</scope>
</reference>